<accession>A0A1M4UA66</accession>
<name>A0A1M4UA66_9FIRM</name>
<keyword evidence="1" id="KW-0812">Transmembrane</keyword>
<dbReference type="Proteomes" id="UP000184251">
    <property type="component" value="Unassembled WGS sequence"/>
</dbReference>
<keyword evidence="3" id="KW-1185">Reference proteome</keyword>
<dbReference type="SUPFAM" id="SSF46934">
    <property type="entry name" value="UBA-like"/>
    <property type="match status" value="1"/>
</dbReference>
<feature type="transmembrane region" description="Helical" evidence="1">
    <location>
        <begin position="82"/>
        <end position="107"/>
    </location>
</feature>
<evidence type="ECO:0000313" key="3">
    <source>
        <dbReference type="Proteomes" id="UP000184251"/>
    </source>
</evidence>
<evidence type="ECO:0000256" key="1">
    <source>
        <dbReference type="SAM" id="Phobius"/>
    </source>
</evidence>
<dbReference type="RefSeq" id="WP_073269692.1">
    <property type="nucleotide sequence ID" value="NZ_FQTU01000003.1"/>
</dbReference>
<protein>
    <recommendedName>
        <fullName evidence="4">DUF4342 domain-containing protein</fullName>
    </recommendedName>
</protein>
<dbReference type="EMBL" id="FQTU01000003">
    <property type="protein sequence ID" value="SHE53605.1"/>
    <property type="molecule type" value="Genomic_DNA"/>
</dbReference>
<gene>
    <name evidence="2" type="ORF">SAMN02746064_00697</name>
</gene>
<reference evidence="2 3" key="1">
    <citation type="submission" date="2016-11" db="EMBL/GenBank/DDBJ databases">
        <authorList>
            <person name="Jaros S."/>
            <person name="Januszkiewicz K."/>
            <person name="Wedrychowicz H."/>
        </authorList>
    </citation>
    <scope>NUCLEOTIDE SEQUENCE [LARGE SCALE GENOMIC DNA]</scope>
    <source>
        <strain evidence="2 3">DSM 14828</strain>
    </source>
</reference>
<proteinExistence type="predicted"/>
<keyword evidence="1" id="KW-1133">Transmembrane helix</keyword>
<dbReference type="InterPro" id="IPR009060">
    <property type="entry name" value="UBA-like_sf"/>
</dbReference>
<evidence type="ECO:0000313" key="2">
    <source>
        <dbReference type="EMBL" id="SHE53605.1"/>
    </source>
</evidence>
<sequence>MRITLDQVENLRKRVDCDYQTGEKALRKSRGDIDGAVLYLKKREDSRIKKLLLVFEDFLNKIFSFDILMIKNDKKVIAMPAALVLIVVVLFNIPMAFLLIVALIAVISDYSFEIGVRNQENGKTIKESEIKDNVVEKTEKTEKTDIKSDKTYDGVYKSLYNVDVVEANEKKIKSDNISLKSCEEDKEPCYSDKSTAYTESRIDEQNCNEIIIE</sequence>
<dbReference type="OrthoDB" id="3183239at2"/>
<keyword evidence="1" id="KW-0472">Membrane</keyword>
<organism evidence="2 3">
    <name type="scientific">Alkalibacter saccharofermentans DSM 14828</name>
    <dbReference type="NCBI Taxonomy" id="1120975"/>
    <lineage>
        <taxon>Bacteria</taxon>
        <taxon>Bacillati</taxon>
        <taxon>Bacillota</taxon>
        <taxon>Clostridia</taxon>
        <taxon>Eubacteriales</taxon>
        <taxon>Eubacteriaceae</taxon>
        <taxon>Alkalibacter</taxon>
    </lineage>
</organism>
<dbReference type="STRING" id="1120975.SAMN02746064_00697"/>
<evidence type="ECO:0008006" key="4">
    <source>
        <dbReference type="Google" id="ProtNLM"/>
    </source>
</evidence>
<feature type="transmembrane region" description="Helical" evidence="1">
    <location>
        <begin position="51"/>
        <end position="70"/>
    </location>
</feature>
<dbReference type="AlphaFoldDB" id="A0A1M4UA66"/>